<dbReference type="GO" id="GO:0008483">
    <property type="term" value="F:transaminase activity"/>
    <property type="evidence" value="ECO:0007669"/>
    <property type="project" value="UniProtKB-KW"/>
</dbReference>
<dbReference type="InterPro" id="IPR015424">
    <property type="entry name" value="PyrdxlP-dep_Trfase"/>
</dbReference>
<gene>
    <name evidence="5" type="ordered locus">Pcar_1524</name>
</gene>
<evidence type="ECO:0000256" key="3">
    <source>
        <dbReference type="PIRSR" id="PIRSR000390-2"/>
    </source>
</evidence>
<dbReference type="GO" id="GO:0000271">
    <property type="term" value="P:polysaccharide biosynthetic process"/>
    <property type="evidence" value="ECO:0007669"/>
    <property type="project" value="TreeGrafter"/>
</dbReference>
<accession>Q3A4D7</accession>
<dbReference type="GO" id="GO:0030170">
    <property type="term" value="F:pyridoxal phosphate binding"/>
    <property type="evidence" value="ECO:0007669"/>
    <property type="project" value="TreeGrafter"/>
</dbReference>
<evidence type="ECO:0000256" key="4">
    <source>
        <dbReference type="RuleBase" id="RU004508"/>
    </source>
</evidence>
<dbReference type="PIRSF" id="PIRSF000390">
    <property type="entry name" value="PLP_StrS"/>
    <property type="match status" value="1"/>
</dbReference>
<organism evidence="5 6">
    <name type="scientific">Syntrophotalea carbinolica (strain DSM 2380 / NBRC 103641 / GraBd1)</name>
    <name type="common">Pelobacter carbinolicus</name>
    <dbReference type="NCBI Taxonomy" id="338963"/>
    <lineage>
        <taxon>Bacteria</taxon>
        <taxon>Pseudomonadati</taxon>
        <taxon>Thermodesulfobacteriota</taxon>
        <taxon>Desulfuromonadia</taxon>
        <taxon>Desulfuromonadales</taxon>
        <taxon>Syntrophotaleaceae</taxon>
        <taxon>Syntrophotalea</taxon>
    </lineage>
</organism>
<dbReference type="PANTHER" id="PTHR30244">
    <property type="entry name" value="TRANSAMINASE"/>
    <property type="match status" value="1"/>
</dbReference>
<reference evidence="6" key="1">
    <citation type="submission" date="2005-10" db="EMBL/GenBank/DDBJ databases">
        <title>Complete sequence of Pelobacter carbinolicus DSM 2380.</title>
        <authorList>
            <person name="Copeland A."/>
            <person name="Lucas S."/>
            <person name="Lapidus A."/>
            <person name="Barry K."/>
            <person name="Detter J.C."/>
            <person name="Glavina T."/>
            <person name="Hammon N."/>
            <person name="Israni S."/>
            <person name="Pitluck S."/>
            <person name="Chertkov O."/>
            <person name="Schmutz J."/>
            <person name="Larimer F."/>
            <person name="Land M."/>
            <person name="Kyrpides N."/>
            <person name="Ivanova N."/>
            <person name="Richardson P."/>
        </authorList>
    </citation>
    <scope>NUCLEOTIDE SEQUENCE [LARGE SCALE GENOMIC DNA]</scope>
    <source>
        <strain evidence="6">DSM 2380 / NBRC 103641 / GraBd1</strain>
    </source>
</reference>
<dbReference type="CDD" id="cd00616">
    <property type="entry name" value="AHBA_syn"/>
    <property type="match status" value="1"/>
</dbReference>
<dbReference type="SUPFAM" id="SSF53383">
    <property type="entry name" value="PLP-dependent transferases"/>
    <property type="match status" value="1"/>
</dbReference>
<dbReference type="Proteomes" id="UP000002534">
    <property type="component" value="Chromosome"/>
</dbReference>
<dbReference type="AlphaFoldDB" id="Q3A4D7"/>
<keyword evidence="5" id="KW-0032">Aminotransferase</keyword>
<keyword evidence="6" id="KW-1185">Reference proteome</keyword>
<dbReference type="EMBL" id="CP000142">
    <property type="protein sequence ID" value="ABA88770.1"/>
    <property type="molecule type" value="Genomic_DNA"/>
</dbReference>
<name>Q3A4D7_SYNC1</name>
<dbReference type="InterPro" id="IPR000653">
    <property type="entry name" value="DegT/StrS_aminotransferase"/>
</dbReference>
<sequence>MNASANSVHIPYSRVVCDGQELELIREVLESGWLTTAGKCALFEEKFASVVNVEFACAVNSCTAALHLALESLGVGPGDRIFVPTMTFTATAEVVRYLGADPIFLDVEYGTSLVTPSILEKAVADHPGAKALIVVHFGGQAADMLGGQGPGLMDICRRNGIRVIEDAAHAFPARQKEQMVGSIGDITCFSFYANKPITTGEGGMVTTNDPELARRIRLMRLHGIDRDIWNRYTADKPSWEYDVLAPGFKYNMPDINAAIGLAQLDRAYLLRQNRERCARFYFDKLQNLEGVDLPVILDNYENHAWHLFPIILQDAISVDRNDFIERMAARGIGTSVHYKPLHRMSYYQNRYSLNPVDFPNAEKVWRGCVSLPIYPSLNENELQYICSSIEDILKH</sequence>
<evidence type="ECO:0000256" key="1">
    <source>
        <dbReference type="ARBA" id="ARBA00037999"/>
    </source>
</evidence>
<dbReference type="STRING" id="338963.Pcar_1524"/>
<dbReference type="OrthoDB" id="9810913at2"/>
<dbReference type="RefSeq" id="WP_011341253.1">
    <property type="nucleotide sequence ID" value="NC_007498.2"/>
</dbReference>
<dbReference type="Gene3D" id="3.40.640.10">
    <property type="entry name" value="Type I PLP-dependent aspartate aminotransferase-like (Major domain)"/>
    <property type="match status" value="1"/>
</dbReference>
<evidence type="ECO:0000313" key="5">
    <source>
        <dbReference type="EMBL" id="ABA88770.1"/>
    </source>
</evidence>
<dbReference type="PANTHER" id="PTHR30244:SF34">
    <property type="entry name" value="DTDP-4-AMINO-4,6-DIDEOXYGALACTOSE TRANSAMINASE"/>
    <property type="match status" value="1"/>
</dbReference>
<dbReference type="Pfam" id="PF01041">
    <property type="entry name" value="DegT_DnrJ_EryC1"/>
    <property type="match status" value="1"/>
</dbReference>
<evidence type="ECO:0000313" key="6">
    <source>
        <dbReference type="Proteomes" id="UP000002534"/>
    </source>
</evidence>
<feature type="modified residue" description="N6-(pyridoxal phosphate)lysine" evidence="3">
    <location>
        <position position="195"/>
    </location>
</feature>
<proteinExistence type="inferred from homology"/>
<keyword evidence="5" id="KW-0808">Transferase</keyword>
<dbReference type="InterPro" id="IPR015421">
    <property type="entry name" value="PyrdxlP-dep_Trfase_major"/>
</dbReference>
<dbReference type="InterPro" id="IPR015422">
    <property type="entry name" value="PyrdxlP-dep_Trfase_small"/>
</dbReference>
<dbReference type="Gene3D" id="3.90.1150.10">
    <property type="entry name" value="Aspartate Aminotransferase, domain 1"/>
    <property type="match status" value="1"/>
</dbReference>
<dbReference type="HOGENOM" id="CLU_033332_0_3_7"/>
<reference evidence="5 6" key="2">
    <citation type="journal article" date="2012" name="BMC Genomics">
        <title>The genome of Pelobacter carbinolicus reveals surprising metabolic capabilities and physiological features.</title>
        <authorList>
            <person name="Aklujkar M."/>
            <person name="Haveman S.A."/>
            <person name="Didonato R.Jr."/>
            <person name="Chertkov O."/>
            <person name="Han C.S."/>
            <person name="Land M.L."/>
            <person name="Brown P."/>
            <person name="Lovley D.R."/>
        </authorList>
    </citation>
    <scope>NUCLEOTIDE SEQUENCE [LARGE SCALE GENOMIC DNA]</scope>
    <source>
        <strain evidence="6">DSM 2380 / NBRC 103641 / GraBd1</strain>
    </source>
</reference>
<feature type="active site" description="Proton acceptor" evidence="2">
    <location>
        <position position="195"/>
    </location>
</feature>
<protein>
    <submittedName>
        <fullName evidence="5">Aminotransferase, AHBA_syn family</fullName>
    </submittedName>
</protein>
<comment type="similarity">
    <text evidence="1 4">Belongs to the DegT/DnrJ/EryC1 family.</text>
</comment>
<dbReference type="eggNOG" id="COG0399">
    <property type="taxonomic scope" value="Bacteria"/>
</dbReference>
<keyword evidence="3 4" id="KW-0663">Pyridoxal phosphate</keyword>
<dbReference type="KEGG" id="pca:Pcar_1524"/>
<evidence type="ECO:0000256" key="2">
    <source>
        <dbReference type="PIRSR" id="PIRSR000390-1"/>
    </source>
</evidence>